<proteinExistence type="predicted"/>
<dbReference type="InterPro" id="IPR036465">
    <property type="entry name" value="vWFA_dom_sf"/>
</dbReference>
<feature type="region of interest" description="Disordered" evidence="1">
    <location>
        <begin position="76"/>
        <end position="110"/>
    </location>
</feature>
<dbReference type="InterPro" id="IPR014230">
    <property type="entry name" value="Spore_YhbH"/>
</dbReference>
<keyword evidence="3" id="KW-1185">Reference proteome</keyword>
<feature type="compositionally biased region" description="Low complexity" evidence="1">
    <location>
        <begin position="83"/>
        <end position="92"/>
    </location>
</feature>
<accession>A0ABU5ZIW2</accession>
<dbReference type="PANTHER" id="PTHR30510:SF2">
    <property type="entry name" value="UPF0229 PROTEIN YEAH"/>
    <property type="match status" value="1"/>
</dbReference>
<evidence type="ECO:0000313" key="3">
    <source>
        <dbReference type="Proteomes" id="UP001310386"/>
    </source>
</evidence>
<protein>
    <submittedName>
        <fullName evidence="2">Sporulation protein YhbH</fullName>
    </submittedName>
</protein>
<dbReference type="Pfam" id="PF04285">
    <property type="entry name" value="DUF444"/>
    <property type="match status" value="2"/>
</dbReference>
<reference evidence="2" key="1">
    <citation type="submission" date="2023-12" db="EMBL/GenBank/DDBJ databases">
        <title>Fervidustalea candida gen. nov., sp. nov., a novel member of the family Paenibacillaceae isolated from a geothermal area.</title>
        <authorList>
            <person name="Li W.-J."/>
            <person name="Jiao J.-Y."/>
            <person name="Chen Y."/>
        </authorList>
    </citation>
    <scope>NUCLEOTIDE SEQUENCE</scope>
    <source>
        <strain evidence="2">SYSU GA230002</strain>
    </source>
</reference>
<gene>
    <name evidence="2" type="primary">yhbH</name>
    <name evidence="2" type="ORF">VF724_12210</name>
</gene>
<dbReference type="PANTHER" id="PTHR30510">
    <property type="entry name" value="UPF0229 PROTEIN YEAH"/>
    <property type="match status" value="1"/>
</dbReference>
<evidence type="ECO:0000256" key="1">
    <source>
        <dbReference type="SAM" id="MobiDB-lite"/>
    </source>
</evidence>
<dbReference type="SUPFAM" id="SSF53300">
    <property type="entry name" value="vWA-like"/>
    <property type="match status" value="1"/>
</dbReference>
<sequence>MSEPLFIVSKDDWSLHRKGYQDQSRHQEKVREAVKQNLPDLISEENIIMSSGKHIVKIPIRSLDEYRFRYNFQKSKHVGQGDGDSQVGDVLGTDAEEGAKGQDGGAGDQAGVDYYETEISLEELESMLFEELELPNLQEKDKQQMESKDIRFNDIRKKGIMSNIDKKRTILENLKRNARDGHPEIEGITPDDLRFKTWEEIVLPHSNALIIAMMDTSGSMGAFEKYIARSFFFWMTRFLRKKYDQVEILFIAHHTEAKEVTEEEFFHKGESGGTICSSAYQKALEIIDHRYPPNNYNIYPFHFSDGDNLTSDNERCVRLIDQLLQRCNMFGYGEVNQYNRTSTLMSAYRHITHPQFYHSIIHEKKEVYKALKSFFGKEKVG</sequence>
<dbReference type="EMBL" id="JAYJLD010000017">
    <property type="protein sequence ID" value="MEB3102425.1"/>
    <property type="molecule type" value="Genomic_DNA"/>
</dbReference>
<comment type="caution">
    <text evidence="2">The sequence shown here is derived from an EMBL/GenBank/DDBJ whole genome shotgun (WGS) entry which is preliminary data.</text>
</comment>
<evidence type="ECO:0000313" key="2">
    <source>
        <dbReference type="EMBL" id="MEB3102425.1"/>
    </source>
</evidence>
<dbReference type="RefSeq" id="WP_371754547.1">
    <property type="nucleotide sequence ID" value="NZ_JAYJLD010000017.1"/>
</dbReference>
<name>A0ABU5ZIW2_9BACL</name>
<dbReference type="InterPro" id="IPR006698">
    <property type="entry name" value="UPF0229"/>
</dbReference>
<dbReference type="NCBIfam" id="TIGR02877">
    <property type="entry name" value="spore_yhbH"/>
    <property type="match status" value="1"/>
</dbReference>
<organism evidence="2 3">
    <name type="scientific">Ferviditalea candida</name>
    <dbReference type="NCBI Taxonomy" id="3108399"/>
    <lineage>
        <taxon>Bacteria</taxon>
        <taxon>Bacillati</taxon>
        <taxon>Bacillota</taxon>
        <taxon>Bacilli</taxon>
        <taxon>Bacillales</taxon>
        <taxon>Paenibacillaceae</taxon>
        <taxon>Ferviditalea</taxon>
    </lineage>
</organism>
<dbReference type="Proteomes" id="UP001310386">
    <property type="component" value="Unassembled WGS sequence"/>
</dbReference>